<protein>
    <submittedName>
        <fullName evidence="2">Uncharacterized protein</fullName>
    </submittedName>
</protein>
<dbReference type="Proteomes" id="UP000002630">
    <property type="component" value="Unassembled WGS sequence"/>
</dbReference>
<reference evidence="2 3" key="1">
    <citation type="journal article" date="2010" name="Nature">
        <title>The Ectocarpus genome and the independent evolution of multicellularity in brown algae.</title>
        <authorList>
            <person name="Cock J.M."/>
            <person name="Sterck L."/>
            <person name="Rouze P."/>
            <person name="Scornet D."/>
            <person name="Allen A.E."/>
            <person name="Amoutzias G."/>
            <person name="Anthouard V."/>
            <person name="Artiguenave F."/>
            <person name="Aury J.M."/>
            <person name="Badger J.H."/>
            <person name="Beszteri B."/>
            <person name="Billiau K."/>
            <person name="Bonnet E."/>
            <person name="Bothwell J.H."/>
            <person name="Bowler C."/>
            <person name="Boyen C."/>
            <person name="Brownlee C."/>
            <person name="Carrano C.J."/>
            <person name="Charrier B."/>
            <person name="Cho G.Y."/>
            <person name="Coelho S.M."/>
            <person name="Collen J."/>
            <person name="Corre E."/>
            <person name="Da Silva C."/>
            <person name="Delage L."/>
            <person name="Delaroque N."/>
            <person name="Dittami S.M."/>
            <person name="Doulbeau S."/>
            <person name="Elias M."/>
            <person name="Farnham G."/>
            <person name="Gachon C.M."/>
            <person name="Gschloessl B."/>
            <person name="Heesch S."/>
            <person name="Jabbari K."/>
            <person name="Jubin C."/>
            <person name="Kawai H."/>
            <person name="Kimura K."/>
            <person name="Kloareg B."/>
            <person name="Kupper F.C."/>
            <person name="Lang D."/>
            <person name="Le Bail A."/>
            <person name="Leblanc C."/>
            <person name="Lerouge P."/>
            <person name="Lohr M."/>
            <person name="Lopez P.J."/>
            <person name="Martens C."/>
            <person name="Maumus F."/>
            <person name="Michel G."/>
            <person name="Miranda-Saavedra D."/>
            <person name="Morales J."/>
            <person name="Moreau H."/>
            <person name="Motomura T."/>
            <person name="Nagasato C."/>
            <person name="Napoli C.A."/>
            <person name="Nelson D.R."/>
            <person name="Nyvall-Collen P."/>
            <person name="Peters A.F."/>
            <person name="Pommier C."/>
            <person name="Potin P."/>
            <person name="Poulain J."/>
            <person name="Quesneville H."/>
            <person name="Read B."/>
            <person name="Rensing S.A."/>
            <person name="Ritter A."/>
            <person name="Rousvoal S."/>
            <person name="Samanta M."/>
            <person name="Samson G."/>
            <person name="Schroeder D.C."/>
            <person name="Segurens B."/>
            <person name="Strittmatter M."/>
            <person name="Tonon T."/>
            <person name="Tregear J.W."/>
            <person name="Valentin K."/>
            <person name="von Dassow P."/>
            <person name="Yamagishi T."/>
            <person name="Van de Peer Y."/>
            <person name="Wincker P."/>
        </authorList>
    </citation>
    <scope>NUCLEOTIDE SEQUENCE [LARGE SCALE GENOMIC DNA]</scope>
    <source>
        <strain evidence="3">Ec32 / CCAP1310/4</strain>
    </source>
</reference>
<name>D8LEB0_ECTSI</name>
<keyword evidence="3" id="KW-1185">Reference proteome</keyword>
<feature type="compositionally biased region" description="Basic and acidic residues" evidence="1">
    <location>
        <begin position="229"/>
        <end position="247"/>
    </location>
</feature>
<dbReference type="Gene3D" id="3.90.640.10">
    <property type="entry name" value="Actin, Chain A, domain 4"/>
    <property type="match status" value="1"/>
</dbReference>
<dbReference type="EMBL" id="FN649760">
    <property type="protein sequence ID" value="CBN74195.1"/>
    <property type="molecule type" value="Genomic_DNA"/>
</dbReference>
<feature type="compositionally biased region" description="Low complexity" evidence="1">
    <location>
        <begin position="54"/>
        <end position="70"/>
    </location>
</feature>
<dbReference type="InParanoid" id="D8LEB0"/>
<feature type="region of interest" description="Disordered" evidence="1">
    <location>
        <begin position="1"/>
        <end position="35"/>
    </location>
</feature>
<sequence>MACEVDMEKHSSSQDYQPKDVGHSEVSKQNSNGFAWWRPRSILRASLADVSLSTTNTSVVSNSNSNSNSSPPLPHQGGGEGEGEGESSPSSLFDVAAAAQQQQFETQLKPKIQHHSNWTRGSRDGTEAPSPDEDDATNNHHNDADSATAASPSLLPAYNNDSARRRRPEQGLLGSSSGKLKSLKLAPIGSEQLAKHTAAAAAVDSDRPGTPVRGGGIGSTWCVGPLQVRRQEQQDEQQRRRLDEQRRTPSKPPRTNHHAGAVGARFAVASEGGMGTLGEKATAQAGVGEGSWREEGMDDETAAEEGGQVAAERMRALTSGQGEFLARRGFAAGLVSHFLEETNCEFRVLQGGASCGMNAQQLEDAAARLEEVFVPAVKRLRARSSVDVVLDSLFQGADDAGDFVVRFEVTLTRCHPEDIDSSPAPALRECASAIKEAVRDEGVNDKDTHEVVFVGRPMWELVSPVLDLSAKAGGGAGASG</sequence>
<proteinExistence type="predicted"/>
<feature type="compositionally biased region" description="Low complexity" evidence="1">
    <location>
        <begin position="145"/>
        <end position="157"/>
    </location>
</feature>
<feature type="region of interest" description="Disordered" evidence="1">
    <location>
        <begin position="199"/>
        <end position="262"/>
    </location>
</feature>
<feature type="compositionally biased region" description="Low complexity" evidence="1">
    <location>
        <begin position="86"/>
        <end position="103"/>
    </location>
</feature>
<evidence type="ECO:0000313" key="2">
    <source>
        <dbReference type="EMBL" id="CBN74195.1"/>
    </source>
</evidence>
<dbReference type="AlphaFoldDB" id="D8LEB0"/>
<dbReference type="Gene3D" id="3.30.420.40">
    <property type="match status" value="1"/>
</dbReference>
<gene>
    <name evidence="2" type="ORF">Esi_0013_0117</name>
</gene>
<evidence type="ECO:0000313" key="3">
    <source>
        <dbReference type="Proteomes" id="UP000002630"/>
    </source>
</evidence>
<organism evidence="2 3">
    <name type="scientific">Ectocarpus siliculosus</name>
    <name type="common">Brown alga</name>
    <name type="synonym">Conferva siliculosa</name>
    <dbReference type="NCBI Taxonomy" id="2880"/>
    <lineage>
        <taxon>Eukaryota</taxon>
        <taxon>Sar</taxon>
        <taxon>Stramenopiles</taxon>
        <taxon>Ochrophyta</taxon>
        <taxon>PX clade</taxon>
        <taxon>Phaeophyceae</taxon>
        <taxon>Ectocarpales</taxon>
        <taxon>Ectocarpaceae</taxon>
        <taxon>Ectocarpus</taxon>
    </lineage>
</organism>
<feature type="compositionally biased region" description="Basic and acidic residues" evidence="1">
    <location>
        <begin position="1"/>
        <end position="26"/>
    </location>
</feature>
<evidence type="ECO:0000256" key="1">
    <source>
        <dbReference type="SAM" id="MobiDB-lite"/>
    </source>
</evidence>
<feature type="region of interest" description="Disordered" evidence="1">
    <location>
        <begin position="54"/>
        <end position="178"/>
    </location>
</feature>
<accession>D8LEB0</accession>
<dbReference type="OrthoDB" id="10366275at2759"/>